<dbReference type="AlphaFoldDB" id="A0A2K3P1Z8"/>
<protein>
    <submittedName>
        <fullName evidence="2">Uncharacterized protein</fullName>
    </submittedName>
</protein>
<dbReference type="EMBL" id="ASHM01003064">
    <property type="protein sequence ID" value="PNY09314.1"/>
    <property type="molecule type" value="Genomic_DNA"/>
</dbReference>
<comment type="caution">
    <text evidence="2">The sequence shown here is derived from an EMBL/GenBank/DDBJ whole genome shotgun (WGS) entry which is preliminary data.</text>
</comment>
<feature type="region of interest" description="Disordered" evidence="1">
    <location>
        <begin position="1"/>
        <end position="39"/>
    </location>
</feature>
<feature type="compositionally biased region" description="Polar residues" evidence="1">
    <location>
        <begin position="25"/>
        <end position="39"/>
    </location>
</feature>
<reference evidence="2 3" key="1">
    <citation type="journal article" date="2014" name="Am. J. Bot.">
        <title>Genome assembly and annotation for red clover (Trifolium pratense; Fabaceae).</title>
        <authorList>
            <person name="Istvanek J."/>
            <person name="Jaros M."/>
            <person name="Krenek A."/>
            <person name="Repkova J."/>
        </authorList>
    </citation>
    <scope>NUCLEOTIDE SEQUENCE [LARGE SCALE GENOMIC DNA]</scope>
    <source>
        <strain evidence="3">cv. Tatra</strain>
        <tissue evidence="2">Young leaves</tissue>
    </source>
</reference>
<evidence type="ECO:0000256" key="1">
    <source>
        <dbReference type="SAM" id="MobiDB-lite"/>
    </source>
</evidence>
<organism evidence="2 3">
    <name type="scientific">Trifolium pratense</name>
    <name type="common">Red clover</name>
    <dbReference type="NCBI Taxonomy" id="57577"/>
    <lineage>
        <taxon>Eukaryota</taxon>
        <taxon>Viridiplantae</taxon>
        <taxon>Streptophyta</taxon>
        <taxon>Embryophyta</taxon>
        <taxon>Tracheophyta</taxon>
        <taxon>Spermatophyta</taxon>
        <taxon>Magnoliopsida</taxon>
        <taxon>eudicotyledons</taxon>
        <taxon>Gunneridae</taxon>
        <taxon>Pentapetalae</taxon>
        <taxon>rosids</taxon>
        <taxon>fabids</taxon>
        <taxon>Fabales</taxon>
        <taxon>Fabaceae</taxon>
        <taxon>Papilionoideae</taxon>
        <taxon>50 kb inversion clade</taxon>
        <taxon>NPAAA clade</taxon>
        <taxon>Hologalegina</taxon>
        <taxon>IRL clade</taxon>
        <taxon>Trifolieae</taxon>
        <taxon>Trifolium</taxon>
    </lineage>
</organism>
<evidence type="ECO:0000313" key="3">
    <source>
        <dbReference type="Proteomes" id="UP000236291"/>
    </source>
</evidence>
<gene>
    <name evidence="2" type="ORF">L195_g005860</name>
</gene>
<accession>A0A2K3P1Z8</accession>
<name>A0A2K3P1Z8_TRIPR</name>
<proteinExistence type="predicted"/>
<reference evidence="2 3" key="2">
    <citation type="journal article" date="2017" name="Front. Plant Sci.">
        <title>Gene Classification and Mining of Molecular Markers Useful in Red Clover (Trifolium pratense) Breeding.</title>
        <authorList>
            <person name="Istvanek J."/>
            <person name="Dluhosova J."/>
            <person name="Dluhos P."/>
            <person name="Patkova L."/>
            <person name="Nedelnik J."/>
            <person name="Repkova J."/>
        </authorList>
    </citation>
    <scope>NUCLEOTIDE SEQUENCE [LARGE SCALE GENOMIC DNA]</scope>
    <source>
        <strain evidence="3">cv. Tatra</strain>
        <tissue evidence="2">Young leaves</tissue>
    </source>
</reference>
<evidence type="ECO:0000313" key="2">
    <source>
        <dbReference type="EMBL" id="PNY09314.1"/>
    </source>
</evidence>
<sequence length="105" mass="11680">MIGASKSKRTQNSSDTVFRNRSDRTSSVAIQSNSRTKQTTETLVVVEGKHLSLAEHVTNNTEWSGGRNNSKLTDVVGAVKSGSKPTIHTKDRWIQHQPNRTSCWE</sequence>
<dbReference type="Proteomes" id="UP000236291">
    <property type="component" value="Unassembled WGS sequence"/>
</dbReference>